<dbReference type="EMBL" id="VSSQ01008536">
    <property type="protein sequence ID" value="MPM39137.1"/>
    <property type="molecule type" value="Genomic_DNA"/>
</dbReference>
<dbReference type="AlphaFoldDB" id="A0A644ZEL6"/>
<reference evidence="1" key="1">
    <citation type="submission" date="2019-08" db="EMBL/GenBank/DDBJ databases">
        <authorList>
            <person name="Kucharzyk K."/>
            <person name="Murdoch R.W."/>
            <person name="Higgins S."/>
            <person name="Loffler F."/>
        </authorList>
    </citation>
    <scope>NUCLEOTIDE SEQUENCE</scope>
</reference>
<accession>A0A644ZEL6</accession>
<name>A0A644ZEL6_9ZZZZ</name>
<gene>
    <name evidence="1" type="ORF">SDC9_85770</name>
</gene>
<proteinExistence type="predicted"/>
<evidence type="ECO:0000313" key="1">
    <source>
        <dbReference type="EMBL" id="MPM39137.1"/>
    </source>
</evidence>
<sequence length="162" mass="17095">MTFCDTIVSSLPGCFTSITVVPLGESGKSAYQIRRGPEFPDAMKGDISSVTAAVVLQMTASPFQYGFSSPMAPVAFSLNSSEDASSPPVPSIYIGEVIELDAIVALPRFARRWSIQSACPFPVRSGPPSEISSNRSTRSNVFGLVLRQTSVTVTLPAASSGK</sequence>
<protein>
    <submittedName>
        <fullName evidence="1">Uncharacterized protein</fullName>
    </submittedName>
</protein>
<comment type="caution">
    <text evidence="1">The sequence shown here is derived from an EMBL/GenBank/DDBJ whole genome shotgun (WGS) entry which is preliminary data.</text>
</comment>
<organism evidence="1">
    <name type="scientific">bioreactor metagenome</name>
    <dbReference type="NCBI Taxonomy" id="1076179"/>
    <lineage>
        <taxon>unclassified sequences</taxon>
        <taxon>metagenomes</taxon>
        <taxon>ecological metagenomes</taxon>
    </lineage>
</organism>